<keyword evidence="2" id="KW-0997">Cell inner membrane</keyword>
<evidence type="ECO:0000313" key="10">
    <source>
        <dbReference type="Proteomes" id="UP000593892"/>
    </source>
</evidence>
<feature type="transmembrane region" description="Helical" evidence="6">
    <location>
        <begin position="83"/>
        <end position="102"/>
    </location>
</feature>
<feature type="transmembrane region" description="Helical" evidence="6">
    <location>
        <begin position="208"/>
        <end position="227"/>
    </location>
</feature>
<comment type="similarity">
    <text evidence="6">Belongs to the complex I subunit 2 family.</text>
</comment>
<evidence type="ECO:0000256" key="5">
    <source>
        <dbReference type="ARBA" id="ARBA00023136"/>
    </source>
</evidence>
<keyword evidence="6" id="KW-1278">Translocase</keyword>
<feature type="transmembrane region" description="Helical" evidence="6">
    <location>
        <begin position="378"/>
        <end position="401"/>
    </location>
</feature>
<keyword evidence="6" id="KW-0830">Ubiquinone</keyword>
<dbReference type="GO" id="GO:0048038">
    <property type="term" value="F:quinone binding"/>
    <property type="evidence" value="ECO:0007669"/>
    <property type="project" value="UniProtKB-KW"/>
</dbReference>
<dbReference type="PANTHER" id="PTHR22773">
    <property type="entry name" value="NADH DEHYDROGENASE"/>
    <property type="match status" value="1"/>
</dbReference>
<dbReference type="HAMAP" id="MF_00445">
    <property type="entry name" value="NDH1_NuoN_1"/>
    <property type="match status" value="1"/>
</dbReference>
<feature type="transmembrane region" description="Helical" evidence="6">
    <location>
        <begin position="333"/>
        <end position="357"/>
    </location>
</feature>
<feature type="transmembrane region" description="Helical" evidence="6">
    <location>
        <begin position="248"/>
        <end position="270"/>
    </location>
</feature>
<dbReference type="GO" id="GO:0042773">
    <property type="term" value="P:ATP synthesis coupled electron transport"/>
    <property type="evidence" value="ECO:0007669"/>
    <property type="project" value="InterPro"/>
</dbReference>
<dbReference type="PRINTS" id="PR01434">
    <property type="entry name" value="NADHDHGNASE5"/>
</dbReference>
<evidence type="ECO:0000256" key="4">
    <source>
        <dbReference type="ARBA" id="ARBA00022989"/>
    </source>
</evidence>
<comment type="subcellular location">
    <subcellularLocation>
        <location evidence="6">Cell membrane</location>
        <topology evidence="6">Multi-pass membrane protein</topology>
    </subcellularLocation>
    <subcellularLocation>
        <location evidence="1">Endomembrane system</location>
        <topology evidence="1">Multi-pass membrane protein</topology>
    </subcellularLocation>
    <subcellularLocation>
        <location evidence="7">Membrane</location>
        <topology evidence="7">Multi-pass membrane protein</topology>
    </subcellularLocation>
</comment>
<feature type="transmembrane region" description="Helical" evidence="6">
    <location>
        <begin position="308"/>
        <end position="327"/>
    </location>
</feature>
<keyword evidence="6" id="KW-0874">Quinone</keyword>
<dbReference type="EMBL" id="CP063849">
    <property type="protein sequence ID" value="QOY85254.1"/>
    <property type="molecule type" value="Genomic_DNA"/>
</dbReference>
<name>A0A7S7SHR7_PALFE</name>
<sequence>MPMPASFVPPSPQELFRFAPEMLMTVVATLIMVMEPLSAPEGKRKFAVMTFLALIAGIVLTVMGTNDPGTAFSKMLVLDGFAAFFRILVMVVGLLIVLISTNYLKLEQHESGEYYAVMLFSIIGQCLMVSANELIMLFIGLECSSIASYVLAGYLRDDKRNNESALKYFLLGSFATAFLLYGVAWIYGLTGTTNLSAIRTTLLDPTNHPNLVMLGAATALLFVGLAFKVSAAPFQMWAPDVYQGAPAPVTAFMSVGPKAAAFAMFLRILMTAFEPLKDRWEPILWVSALATMIIGNFAALRQTNIKRLLAYSSIAHAGYVMVALTTHSEIGTAAAMFYLASYAFMNIGAFAVVTYVARRGEKHVATQDLSGLSQTQPLVAAMLTIFLLSLTGIPLTAGFFGKFYIFKAALDANLIWLAVLGMLNSAVAAYYYLRIIVVMYMQPPAESAEELLAPSAGIRVAILCTAIVTLFLGIFPSFVLDFAGRSASLIR</sequence>
<evidence type="ECO:0000256" key="1">
    <source>
        <dbReference type="ARBA" id="ARBA00004127"/>
    </source>
</evidence>
<keyword evidence="6" id="KW-1003">Cell membrane</keyword>
<evidence type="ECO:0000256" key="3">
    <source>
        <dbReference type="ARBA" id="ARBA00022692"/>
    </source>
</evidence>
<dbReference type="GO" id="GO:0008137">
    <property type="term" value="F:NADH dehydrogenase (ubiquinone) activity"/>
    <property type="evidence" value="ECO:0007669"/>
    <property type="project" value="InterPro"/>
</dbReference>
<accession>A0A7S7SHR7</accession>
<feature type="transmembrane region" description="Helical" evidence="6">
    <location>
        <begin position="413"/>
        <end position="433"/>
    </location>
</feature>
<dbReference type="NCBIfam" id="TIGR01770">
    <property type="entry name" value="NDH_I_N"/>
    <property type="match status" value="1"/>
</dbReference>
<feature type="transmembrane region" description="Helical" evidence="6">
    <location>
        <begin position="114"/>
        <end position="131"/>
    </location>
</feature>
<keyword evidence="10" id="KW-1185">Reference proteome</keyword>
<feature type="transmembrane region" description="Helical" evidence="6">
    <location>
        <begin position="282"/>
        <end position="301"/>
    </location>
</feature>
<feature type="transmembrane region" description="Helical" evidence="6">
    <location>
        <begin position="46"/>
        <end position="63"/>
    </location>
</feature>
<evidence type="ECO:0000313" key="9">
    <source>
        <dbReference type="EMBL" id="QOY85254.1"/>
    </source>
</evidence>
<feature type="transmembrane region" description="Helical" evidence="6">
    <location>
        <begin position="460"/>
        <end position="479"/>
    </location>
</feature>
<feature type="transmembrane region" description="Helical" evidence="6">
    <location>
        <begin position="15"/>
        <end position="34"/>
    </location>
</feature>
<keyword evidence="5 6" id="KW-0472">Membrane</keyword>
<comment type="function">
    <text evidence="6">NDH-1 shuttles electrons from NADH, via FMN and iron-sulfur (Fe-S) centers, to quinones in the respiratory chain. The immediate electron acceptor for the enzyme in this species is believed to be ubiquinone. Couples the redox reaction to proton translocation (for every two electrons transferred, four hydrogen ions are translocated across the cytoplasmic membrane), and thus conserves the redox energy in a proton gradient.</text>
</comment>
<evidence type="ECO:0000259" key="8">
    <source>
        <dbReference type="Pfam" id="PF00361"/>
    </source>
</evidence>
<evidence type="ECO:0000256" key="7">
    <source>
        <dbReference type="RuleBase" id="RU000320"/>
    </source>
</evidence>
<feature type="transmembrane region" description="Helical" evidence="6">
    <location>
        <begin position="137"/>
        <end position="156"/>
    </location>
</feature>
<keyword evidence="4 6" id="KW-1133">Transmembrane helix</keyword>
<keyword evidence="3 6" id="KW-0812">Transmembrane</keyword>
<protein>
    <recommendedName>
        <fullName evidence="6">NADH-quinone oxidoreductase subunit N</fullName>
        <ecNumber evidence="6">7.1.1.-</ecNumber>
    </recommendedName>
    <alternativeName>
        <fullName evidence="6">NADH dehydrogenase I subunit N</fullName>
    </alternativeName>
    <alternativeName>
        <fullName evidence="6">NDH-1 subunit N</fullName>
    </alternativeName>
</protein>
<feature type="transmembrane region" description="Helical" evidence="6">
    <location>
        <begin position="168"/>
        <end position="188"/>
    </location>
</feature>
<dbReference type="GO" id="GO:0012505">
    <property type="term" value="C:endomembrane system"/>
    <property type="evidence" value="ECO:0007669"/>
    <property type="project" value="UniProtKB-SubCell"/>
</dbReference>
<dbReference type="EC" id="7.1.1.-" evidence="6"/>
<comment type="subunit">
    <text evidence="6">NDH-1 is composed of 14 different subunits. Subunits NuoA, H, J, K, L, M, N constitute the membrane sector of the complex.</text>
</comment>
<proteinExistence type="inferred from homology"/>
<gene>
    <name evidence="6" type="primary">nuoN</name>
    <name evidence="9" type="ORF">IRI77_20685</name>
</gene>
<feature type="domain" description="NADH:quinone oxidoreductase/Mrp antiporter transmembrane" evidence="8">
    <location>
        <begin position="131"/>
        <end position="425"/>
    </location>
</feature>
<dbReference type="Proteomes" id="UP000593892">
    <property type="component" value="Chromosome"/>
</dbReference>
<dbReference type="InterPro" id="IPR010096">
    <property type="entry name" value="NADH-Q_OxRdtase_suN/2"/>
</dbReference>
<comment type="catalytic activity">
    <reaction evidence="6">
        <text>a quinone + NADH + 5 H(+)(in) = a quinol + NAD(+) + 4 H(+)(out)</text>
        <dbReference type="Rhea" id="RHEA:57888"/>
        <dbReference type="ChEBI" id="CHEBI:15378"/>
        <dbReference type="ChEBI" id="CHEBI:24646"/>
        <dbReference type="ChEBI" id="CHEBI:57540"/>
        <dbReference type="ChEBI" id="CHEBI:57945"/>
        <dbReference type="ChEBI" id="CHEBI:132124"/>
    </reaction>
</comment>
<dbReference type="InterPro" id="IPR001750">
    <property type="entry name" value="ND/Mrp_TM"/>
</dbReference>
<evidence type="ECO:0000256" key="2">
    <source>
        <dbReference type="ARBA" id="ARBA00022519"/>
    </source>
</evidence>
<dbReference type="GO" id="GO:0050136">
    <property type="term" value="F:NADH dehydrogenase (quinone) (non-electrogenic) activity"/>
    <property type="evidence" value="ECO:0007669"/>
    <property type="project" value="UniProtKB-UniRule"/>
</dbReference>
<keyword evidence="6" id="KW-0813">Transport</keyword>
<keyword evidence="6" id="KW-0520">NAD</keyword>
<evidence type="ECO:0000256" key="6">
    <source>
        <dbReference type="HAMAP-Rule" id="MF_00445"/>
    </source>
</evidence>
<dbReference type="KEGG" id="pfer:IRI77_20685"/>
<dbReference type="GO" id="GO:0005886">
    <property type="term" value="C:plasma membrane"/>
    <property type="evidence" value="ECO:0007669"/>
    <property type="project" value="UniProtKB-SubCell"/>
</dbReference>
<dbReference type="Pfam" id="PF00361">
    <property type="entry name" value="Proton_antipo_M"/>
    <property type="match status" value="1"/>
</dbReference>
<reference evidence="9 10" key="1">
    <citation type="submission" date="2020-10" db="EMBL/GenBank/DDBJ databases">
        <title>Complete genome sequence of Paludibaculum fermentans P105T, a facultatively anaerobic acidobacterium capable of dissimilatory Fe(III) reduction.</title>
        <authorList>
            <person name="Dedysh S.N."/>
            <person name="Beletsky A.V."/>
            <person name="Kulichevskaya I.S."/>
            <person name="Mardanov A.V."/>
            <person name="Ravin N.V."/>
        </authorList>
    </citation>
    <scope>NUCLEOTIDE SEQUENCE [LARGE SCALE GENOMIC DNA]</scope>
    <source>
        <strain evidence="9 10">P105</strain>
    </source>
</reference>
<dbReference type="AlphaFoldDB" id="A0A7S7SHR7"/>
<organism evidence="9 10">
    <name type="scientific">Paludibaculum fermentans</name>
    <dbReference type="NCBI Taxonomy" id="1473598"/>
    <lineage>
        <taxon>Bacteria</taxon>
        <taxon>Pseudomonadati</taxon>
        <taxon>Acidobacteriota</taxon>
        <taxon>Terriglobia</taxon>
        <taxon>Bryobacterales</taxon>
        <taxon>Bryobacteraceae</taxon>
        <taxon>Paludibaculum</taxon>
    </lineage>
</organism>